<evidence type="ECO:0000313" key="3">
    <source>
        <dbReference type="Proteomes" id="UP000679691"/>
    </source>
</evidence>
<proteinExistence type="predicted"/>
<dbReference type="GO" id="GO:0016757">
    <property type="term" value="F:glycosyltransferase activity"/>
    <property type="evidence" value="ECO:0007669"/>
    <property type="project" value="UniProtKB-KW"/>
</dbReference>
<dbReference type="EMBL" id="JAGKSB010000007">
    <property type="protein sequence ID" value="MBP3943399.1"/>
    <property type="molecule type" value="Genomic_DNA"/>
</dbReference>
<dbReference type="Pfam" id="PF00535">
    <property type="entry name" value="Glycos_transf_2"/>
    <property type="match status" value="1"/>
</dbReference>
<dbReference type="AlphaFoldDB" id="A0A8T4H939"/>
<dbReference type="InterPro" id="IPR029044">
    <property type="entry name" value="Nucleotide-diphossugar_trans"/>
</dbReference>
<dbReference type="InterPro" id="IPR001173">
    <property type="entry name" value="Glyco_trans_2-like"/>
</dbReference>
<dbReference type="Gene3D" id="3.90.550.10">
    <property type="entry name" value="Spore Coat Polysaccharide Biosynthesis Protein SpsA, Chain A"/>
    <property type="match status" value="1"/>
</dbReference>
<protein>
    <submittedName>
        <fullName evidence="2">Glycosyltransferase</fullName>
        <ecNumber evidence="2">2.4.-.-</ecNumber>
    </submittedName>
</protein>
<dbReference type="Proteomes" id="UP000679691">
    <property type="component" value="Unassembled WGS sequence"/>
</dbReference>
<keyword evidence="2" id="KW-0808">Transferase</keyword>
<keyword evidence="2" id="KW-0328">Glycosyltransferase</keyword>
<organism evidence="2 3">
    <name type="scientific">Rhinopithecimicrobium faecis</name>
    <dbReference type="NCBI Taxonomy" id="2820698"/>
    <lineage>
        <taxon>Bacteria</taxon>
        <taxon>Pseudomonadati</taxon>
        <taxon>Bacteroidota</taxon>
        <taxon>Sphingobacteriia</taxon>
        <taxon>Sphingobacteriales</taxon>
        <taxon>Sphingobacteriaceae</taxon>
        <taxon>Rhinopithecimicrobium</taxon>
    </lineage>
</organism>
<gene>
    <name evidence="2" type="ORF">J5U18_07465</name>
</gene>
<dbReference type="RefSeq" id="WP_353546893.1">
    <property type="nucleotide sequence ID" value="NZ_JAGKSB010000007.1"/>
</dbReference>
<dbReference type="EC" id="2.4.-.-" evidence="2"/>
<comment type="caution">
    <text evidence="2">The sequence shown here is derived from an EMBL/GenBank/DDBJ whole genome shotgun (WGS) entry which is preliminary data.</text>
</comment>
<reference evidence="2" key="1">
    <citation type="submission" date="2021-03" db="EMBL/GenBank/DDBJ databases">
        <authorList>
            <person name="Lu T."/>
            <person name="Wang Q."/>
            <person name="Han X."/>
        </authorList>
    </citation>
    <scope>NUCLEOTIDE SEQUENCE</scope>
    <source>
        <strain evidence="2">WQ 2009</strain>
    </source>
</reference>
<dbReference type="SUPFAM" id="SSF53448">
    <property type="entry name" value="Nucleotide-diphospho-sugar transferases"/>
    <property type="match status" value="1"/>
</dbReference>
<evidence type="ECO:0000313" key="2">
    <source>
        <dbReference type="EMBL" id="MBP3943399.1"/>
    </source>
</evidence>
<keyword evidence="3" id="KW-1185">Reference proteome</keyword>
<sequence>MESPTFAPIVLFVYNRPAHTLKTLKALEANALAADSPLYIYADAARSTGDQPLVEAVAQVIKQPWKFKSITLIQRQENWGLAKNVMDGVTAVLARHKRVIVLEDDLECAPVALAYFNQALTRYQDEEKVMQISGYMYPVAEAEKLPETFFFRVANSWGWATWERAWQHFNADIHALTDDFSEQDIYDFSIDGKENFWKQVQQLKAGKINSWAIRWYASVFKKNGLILYPRDSMTRNIGTDGSGTHSDIERTYDVSLAQTSPQYFPAEITESKAGFEAIKYFYATRKGSWANRGIKYLRKIIHKF</sequence>
<feature type="domain" description="Glycosyltransferase 2-like" evidence="1">
    <location>
        <begin position="9"/>
        <end position="118"/>
    </location>
</feature>
<accession>A0A8T4H939</accession>
<name>A0A8T4H939_9SPHI</name>
<evidence type="ECO:0000259" key="1">
    <source>
        <dbReference type="Pfam" id="PF00535"/>
    </source>
</evidence>